<evidence type="ECO:0000313" key="3">
    <source>
        <dbReference type="Proteomes" id="UP000828390"/>
    </source>
</evidence>
<accession>A0A9D4RVC9</accession>
<dbReference type="AlphaFoldDB" id="A0A9D4RVC9"/>
<gene>
    <name evidence="2" type="ORF">DPMN_006419</name>
</gene>
<organism evidence="2 3">
    <name type="scientific">Dreissena polymorpha</name>
    <name type="common">Zebra mussel</name>
    <name type="synonym">Mytilus polymorpha</name>
    <dbReference type="NCBI Taxonomy" id="45954"/>
    <lineage>
        <taxon>Eukaryota</taxon>
        <taxon>Metazoa</taxon>
        <taxon>Spiralia</taxon>
        <taxon>Lophotrochozoa</taxon>
        <taxon>Mollusca</taxon>
        <taxon>Bivalvia</taxon>
        <taxon>Autobranchia</taxon>
        <taxon>Heteroconchia</taxon>
        <taxon>Euheterodonta</taxon>
        <taxon>Imparidentia</taxon>
        <taxon>Neoheterodontei</taxon>
        <taxon>Myida</taxon>
        <taxon>Dreissenoidea</taxon>
        <taxon>Dreissenidae</taxon>
        <taxon>Dreissena</taxon>
    </lineage>
</organism>
<protein>
    <submittedName>
        <fullName evidence="2">Uncharacterized protein</fullName>
    </submittedName>
</protein>
<comment type="caution">
    <text evidence="2">The sequence shown here is derived from an EMBL/GenBank/DDBJ whole genome shotgun (WGS) entry which is preliminary data.</text>
</comment>
<reference evidence="2" key="1">
    <citation type="journal article" date="2019" name="bioRxiv">
        <title>The Genome of the Zebra Mussel, Dreissena polymorpha: A Resource for Invasive Species Research.</title>
        <authorList>
            <person name="McCartney M.A."/>
            <person name="Auch B."/>
            <person name="Kono T."/>
            <person name="Mallez S."/>
            <person name="Zhang Y."/>
            <person name="Obille A."/>
            <person name="Becker A."/>
            <person name="Abrahante J.E."/>
            <person name="Garbe J."/>
            <person name="Badalamenti J.P."/>
            <person name="Herman A."/>
            <person name="Mangelson H."/>
            <person name="Liachko I."/>
            <person name="Sullivan S."/>
            <person name="Sone E.D."/>
            <person name="Koren S."/>
            <person name="Silverstein K.A.T."/>
            <person name="Beckman K.B."/>
            <person name="Gohl D.M."/>
        </authorList>
    </citation>
    <scope>NUCLEOTIDE SEQUENCE</scope>
    <source>
        <strain evidence="2">Duluth1</strain>
        <tissue evidence="2">Whole animal</tissue>
    </source>
</reference>
<name>A0A9D4RVC9_DREPO</name>
<evidence type="ECO:0000313" key="2">
    <source>
        <dbReference type="EMBL" id="KAH3882479.1"/>
    </source>
</evidence>
<proteinExistence type="predicted"/>
<feature type="region of interest" description="Disordered" evidence="1">
    <location>
        <begin position="1"/>
        <end position="25"/>
    </location>
</feature>
<sequence length="57" mass="6482">MPRGSPVRKPAAYRQSPGIPLLHRHSPGLYRHQIPAELRQRPDLTPVIACYTKAEPR</sequence>
<keyword evidence="3" id="KW-1185">Reference proteome</keyword>
<dbReference type="Proteomes" id="UP000828390">
    <property type="component" value="Unassembled WGS sequence"/>
</dbReference>
<dbReference type="EMBL" id="JAIWYP010000001">
    <property type="protein sequence ID" value="KAH3882479.1"/>
    <property type="molecule type" value="Genomic_DNA"/>
</dbReference>
<evidence type="ECO:0000256" key="1">
    <source>
        <dbReference type="SAM" id="MobiDB-lite"/>
    </source>
</evidence>
<reference evidence="2" key="2">
    <citation type="submission" date="2020-11" db="EMBL/GenBank/DDBJ databases">
        <authorList>
            <person name="McCartney M.A."/>
            <person name="Auch B."/>
            <person name="Kono T."/>
            <person name="Mallez S."/>
            <person name="Becker A."/>
            <person name="Gohl D.M."/>
            <person name="Silverstein K.A.T."/>
            <person name="Koren S."/>
            <person name="Bechman K.B."/>
            <person name="Herman A."/>
            <person name="Abrahante J.E."/>
            <person name="Garbe J."/>
        </authorList>
    </citation>
    <scope>NUCLEOTIDE SEQUENCE</scope>
    <source>
        <strain evidence="2">Duluth1</strain>
        <tissue evidence="2">Whole animal</tissue>
    </source>
</reference>